<evidence type="ECO:0008006" key="13">
    <source>
        <dbReference type="Google" id="ProtNLM"/>
    </source>
</evidence>
<gene>
    <name evidence="11" type="ORF">AMTR_s00002p00269040</name>
</gene>
<dbReference type="Gene3D" id="3.10.110.10">
    <property type="entry name" value="Ubiquitin Conjugating Enzyme"/>
    <property type="match status" value="1"/>
</dbReference>
<keyword evidence="12" id="KW-1185">Reference proteome</keyword>
<feature type="domain" description="UEV" evidence="10">
    <location>
        <begin position="16"/>
        <end position="160"/>
    </location>
</feature>
<dbReference type="GO" id="GO:0043130">
    <property type="term" value="F:ubiquitin binding"/>
    <property type="evidence" value="ECO:0000318"/>
    <property type="project" value="GO_Central"/>
</dbReference>
<evidence type="ECO:0000256" key="8">
    <source>
        <dbReference type="SAM" id="Coils"/>
    </source>
</evidence>
<evidence type="ECO:0000259" key="9">
    <source>
        <dbReference type="PROSITE" id="PS51312"/>
    </source>
</evidence>
<evidence type="ECO:0000259" key="10">
    <source>
        <dbReference type="PROSITE" id="PS51322"/>
    </source>
</evidence>
<reference evidence="12" key="1">
    <citation type="journal article" date="2013" name="Science">
        <title>The Amborella genome and the evolution of flowering plants.</title>
        <authorList>
            <consortium name="Amborella Genome Project"/>
        </authorList>
    </citation>
    <scope>NUCLEOTIDE SEQUENCE [LARGE SCALE GENOMIC DNA]</scope>
</reference>
<accession>W1P3D6</accession>
<evidence type="ECO:0000313" key="12">
    <source>
        <dbReference type="Proteomes" id="UP000017836"/>
    </source>
</evidence>
<keyword evidence="6 8" id="KW-0175">Coiled coil</keyword>
<sequence>MAPSRSKAKFVETALLSINGPLSLNYQYPNLKFVIRDHLISLFQNFPTFSPDTEQFTHDDGHTSFLLNAKGTLPITSSLRNLSFSITIWILETYPLFSPLVYLSLDPGVIIRSHHPLVDPSGFVSTYYLLNWAYPSSNLLELVRNLRHVLNIDPPIDAGLTQLQRPCLSLKGTLASEQEAIDRLSIALHHDTKELGRHLESEIDGLMARQEVLRERKFELEKGLKGLEEERNGLEERLSKVLSEVQELEKWVMEHSEKMDELVGGDDFDYGFAVVDGVSKCLLEHRAADSAIEDLLYDFDRGFQEGAVPLAIYLKNVRALSKEQFFHRDMQVKVVGLKSSKLM</sequence>
<keyword evidence="5 7" id="KW-0653">Protein transport</keyword>
<dbReference type="HOGENOM" id="CLU_017548_0_0_1"/>
<dbReference type="EMBL" id="KI394767">
    <property type="protein sequence ID" value="ERN01470.1"/>
    <property type="molecule type" value="Genomic_DNA"/>
</dbReference>
<evidence type="ECO:0000256" key="6">
    <source>
        <dbReference type="ARBA" id="ARBA00023054"/>
    </source>
</evidence>
<dbReference type="SUPFAM" id="SSF140111">
    <property type="entry name" value="Endosomal sorting complex assembly domain"/>
    <property type="match status" value="1"/>
</dbReference>
<organism evidence="11 12">
    <name type="scientific">Amborella trichopoda</name>
    <dbReference type="NCBI Taxonomy" id="13333"/>
    <lineage>
        <taxon>Eukaryota</taxon>
        <taxon>Viridiplantae</taxon>
        <taxon>Streptophyta</taxon>
        <taxon>Embryophyta</taxon>
        <taxon>Tracheophyta</taxon>
        <taxon>Spermatophyta</taxon>
        <taxon>Magnoliopsida</taxon>
        <taxon>Amborellales</taxon>
        <taxon>Amborellaceae</taxon>
        <taxon>Amborella</taxon>
    </lineage>
</organism>
<dbReference type="InterPro" id="IPR052070">
    <property type="entry name" value="ESCRT-I_UEV_domain"/>
</dbReference>
<feature type="domain" description="SB" evidence="9">
    <location>
        <begin position="276"/>
        <end position="343"/>
    </location>
</feature>
<dbReference type="InterPro" id="IPR008883">
    <property type="entry name" value="UEV_N"/>
</dbReference>
<dbReference type="eggNOG" id="KOG2391">
    <property type="taxonomic scope" value="Eukaryota"/>
</dbReference>
<dbReference type="PANTHER" id="PTHR23306">
    <property type="entry name" value="TUMOR SUSCEPTIBILITY GENE 101 PROTEIN-RELATED"/>
    <property type="match status" value="1"/>
</dbReference>
<dbReference type="OrthoDB" id="306304at2759"/>
<evidence type="ECO:0000313" key="11">
    <source>
        <dbReference type="EMBL" id="ERN01470.1"/>
    </source>
</evidence>
<dbReference type="GO" id="GO:0000813">
    <property type="term" value="C:ESCRT I complex"/>
    <property type="evidence" value="ECO:0000318"/>
    <property type="project" value="GO_Central"/>
</dbReference>
<dbReference type="STRING" id="13333.W1P3D6"/>
<dbReference type="Gene3D" id="6.10.140.820">
    <property type="match status" value="1"/>
</dbReference>
<name>W1P3D6_AMBTC</name>
<evidence type="ECO:0000256" key="2">
    <source>
        <dbReference type="ARBA" id="ARBA00009594"/>
    </source>
</evidence>
<keyword evidence="4" id="KW-0967">Endosome</keyword>
<dbReference type="InterPro" id="IPR016135">
    <property type="entry name" value="UBQ-conjugating_enzyme/RWD"/>
</dbReference>
<dbReference type="GO" id="GO:0015031">
    <property type="term" value="P:protein transport"/>
    <property type="evidence" value="ECO:0007669"/>
    <property type="project" value="UniProtKB-UniRule"/>
</dbReference>
<proteinExistence type="inferred from homology"/>
<dbReference type="PANTHER" id="PTHR23306:SF3">
    <property type="entry name" value="TUMOR SUPPRESSOR PROTEIN 101"/>
    <property type="match status" value="1"/>
</dbReference>
<dbReference type="Pfam" id="PF09454">
    <property type="entry name" value="Vps23_core"/>
    <property type="match status" value="1"/>
</dbReference>
<evidence type="ECO:0000256" key="3">
    <source>
        <dbReference type="ARBA" id="ARBA00022448"/>
    </source>
</evidence>
<dbReference type="KEGG" id="atr:18429553"/>
<dbReference type="OMA" id="RIMARKQ"/>
<evidence type="ECO:0000256" key="7">
    <source>
        <dbReference type="PROSITE-ProRule" id="PRU00644"/>
    </source>
</evidence>
<dbReference type="PROSITE" id="PS51322">
    <property type="entry name" value="UEV"/>
    <property type="match status" value="1"/>
</dbReference>
<dbReference type="CDD" id="cd11685">
    <property type="entry name" value="UEV_TSG101-like"/>
    <property type="match status" value="1"/>
</dbReference>
<dbReference type="Proteomes" id="UP000017836">
    <property type="component" value="Unassembled WGS sequence"/>
</dbReference>
<dbReference type="PROSITE" id="PS51312">
    <property type="entry name" value="SB"/>
    <property type="match status" value="1"/>
</dbReference>
<keyword evidence="3 7" id="KW-0813">Transport</keyword>
<protein>
    <recommendedName>
        <fullName evidence="13">UEV domain-containing protein</fullName>
    </recommendedName>
</protein>
<dbReference type="GO" id="GO:0008333">
    <property type="term" value="P:endosome to lysosome transport"/>
    <property type="evidence" value="ECO:0000318"/>
    <property type="project" value="GO_Central"/>
</dbReference>
<dbReference type="AlphaFoldDB" id="W1P3D6"/>
<evidence type="ECO:0000256" key="1">
    <source>
        <dbReference type="ARBA" id="ARBA00004177"/>
    </source>
</evidence>
<dbReference type="Pfam" id="PF05743">
    <property type="entry name" value="UEV"/>
    <property type="match status" value="1"/>
</dbReference>
<dbReference type="SUPFAM" id="SSF54495">
    <property type="entry name" value="UBC-like"/>
    <property type="match status" value="1"/>
</dbReference>
<feature type="coiled-coil region" evidence="8">
    <location>
        <begin position="210"/>
        <end position="244"/>
    </location>
</feature>
<dbReference type="Gramene" id="ERN01470">
    <property type="protein sequence ID" value="ERN01470"/>
    <property type="gene ID" value="AMTR_s00002p00269040"/>
</dbReference>
<dbReference type="InterPro" id="IPR017916">
    <property type="entry name" value="SB_dom"/>
</dbReference>
<dbReference type="InterPro" id="IPR037202">
    <property type="entry name" value="ESCRT_assembly_dom"/>
</dbReference>
<comment type="subcellular location">
    <subcellularLocation>
        <location evidence="1">Endosome</location>
    </subcellularLocation>
</comment>
<evidence type="ECO:0000256" key="4">
    <source>
        <dbReference type="ARBA" id="ARBA00022753"/>
    </source>
</evidence>
<comment type="similarity">
    <text evidence="2">Belongs to the ubiquitin-conjugating enzyme family. UEV subfamily.</text>
</comment>
<evidence type="ECO:0000256" key="5">
    <source>
        <dbReference type="ARBA" id="ARBA00022927"/>
    </source>
</evidence>